<protein>
    <recommendedName>
        <fullName evidence="1 8">Acyl-homoserine-lactone synthase</fullName>
        <ecNumber evidence="1 8">2.3.1.184</ecNumber>
    </recommendedName>
    <alternativeName>
        <fullName evidence="8">Autoinducer synthesis protein</fullName>
    </alternativeName>
</protein>
<evidence type="ECO:0000313" key="10">
    <source>
        <dbReference type="Proteomes" id="UP000680714"/>
    </source>
</evidence>
<dbReference type="InterPro" id="IPR018311">
    <property type="entry name" value="Autoind_synth_CS"/>
</dbReference>
<organism evidence="9 10">
    <name type="scientific">Magnetospirillum sulfuroxidans</name>
    <dbReference type="NCBI Taxonomy" id="611300"/>
    <lineage>
        <taxon>Bacteria</taxon>
        <taxon>Pseudomonadati</taxon>
        <taxon>Pseudomonadota</taxon>
        <taxon>Alphaproteobacteria</taxon>
        <taxon>Rhodospirillales</taxon>
        <taxon>Rhodospirillaceae</taxon>
        <taxon>Magnetospirillum</taxon>
    </lineage>
</organism>
<keyword evidence="10" id="KW-1185">Reference proteome</keyword>
<comment type="catalytic activity">
    <reaction evidence="6 8">
        <text>a fatty acyl-[ACP] + S-adenosyl-L-methionine = an N-acyl-L-homoserine lactone + S-methyl-5'-thioadenosine + holo-[ACP] + H(+)</text>
        <dbReference type="Rhea" id="RHEA:10096"/>
        <dbReference type="Rhea" id="RHEA-COMP:9685"/>
        <dbReference type="Rhea" id="RHEA-COMP:14125"/>
        <dbReference type="ChEBI" id="CHEBI:15378"/>
        <dbReference type="ChEBI" id="CHEBI:17509"/>
        <dbReference type="ChEBI" id="CHEBI:55474"/>
        <dbReference type="ChEBI" id="CHEBI:59789"/>
        <dbReference type="ChEBI" id="CHEBI:64479"/>
        <dbReference type="ChEBI" id="CHEBI:138651"/>
        <dbReference type="EC" id="2.3.1.184"/>
    </reaction>
</comment>
<evidence type="ECO:0000256" key="4">
    <source>
        <dbReference type="ARBA" id="ARBA00022691"/>
    </source>
</evidence>
<keyword evidence="4 8" id="KW-0949">S-adenosyl-L-methionine</keyword>
<evidence type="ECO:0000256" key="8">
    <source>
        <dbReference type="RuleBase" id="RU361135"/>
    </source>
</evidence>
<sequence>MIEVVNWANSHAFGDSLAAHHRLRHKCFVERNGWTVPSHDGMEYDQFDTPAATYLIHRDDHGPVQGVARLIPTTRPYMLKELWPDLLGGDVPVSTQVWEATRFGIDDDLEPAVKRRVAAEIVLGCLEFAMSMGIERYLVLMPHLIIRRTIGGAGCKFRFLGETRALADYPVAAAEIEVNAQALASARAKVGVYGSLLRRHDVAAEAA</sequence>
<evidence type="ECO:0000256" key="6">
    <source>
        <dbReference type="ARBA" id="ARBA00048576"/>
    </source>
</evidence>
<keyword evidence="2 7" id="KW-0673">Quorum sensing</keyword>
<comment type="similarity">
    <text evidence="7 8">Belongs to the autoinducer synthase family.</text>
</comment>
<evidence type="ECO:0000256" key="1">
    <source>
        <dbReference type="ARBA" id="ARBA00012340"/>
    </source>
</evidence>
<dbReference type="SUPFAM" id="SSF55729">
    <property type="entry name" value="Acyl-CoA N-acyltransferases (Nat)"/>
    <property type="match status" value="1"/>
</dbReference>
<dbReference type="InterPro" id="IPR001690">
    <property type="entry name" value="Autoind_synthase"/>
</dbReference>
<comment type="caution">
    <text evidence="9">The sequence shown here is derived from an EMBL/GenBank/DDBJ whole genome shotgun (WGS) entry which is preliminary data.</text>
</comment>
<evidence type="ECO:0000256" key="5">
    <source>
        <dbReference type="ARBA" id="ARBA00022929"/>
    </source>
</evidence>
<dbReference type="EMBL" id="JAGTUF010000001">
    <property type="protein sequence ID" value="MBR9970372.1"/>
    <property type="molecule type" value="Genomic_DNA"/>
</dbReference>
<dbReference type="Gene3D" id="3.40.630.30">
    <property type="match status" value="1"/>
</dbReference>
<dbReference type="PROSITE" id="PS00949">
    <property type="entry name" value="AUTOINDUCER_SYNTH_1"/>
    <property type="match status" value="1"/>
</dbReference>
<dbReference type="PRINTS" id="PR01549">
    <property type="entry name" value="AUTOINDCRSYN"/>
</dbReference>
<evidence type="ECO:0000256" key="3">
    <source>
        <dbReference type="ARBA" id="ARBA00022679"/>
    </source>
</evidence>
<dbReference type="PROSITE" id="PS51187">
    <property type="entry name" value="AUTOINDUCER_SYNTH_2"/>
    <property type="match status" value="1"/>
</dbReference>
<dbReference type="EC" id="2.3.1.184" evidence="1 8"/>
<keyword evidence="5 7" id="KW-0071">Autoinducer synthesis</keyword>
<dbReference type="PANTHER" id="PTHR39322:SF1">
    <property type="entry name" value="ISOVALERYL-HOMOSERINE LACTONE SYNTHASE"/>
    <property type="match status" value="1"/>
</dbReference>
<dbReference type="InterPro" id="IPR016181">
    <property type="entry name" value="Acyl_CoA_acyltransferase"/>
</dbReference>
<evidence type="ECO:0000313" key="9">
    <source>
        <dbReference type="EMBL" id="MBR9970372.1"/>
    </source>
</evidence>
<dbReference type="RefSeq" id="WP_211545871.1">
    <property type="nucleotide sequence ID" value="NZ_JAGTUF010000001.1"/>
</dbReference>
<evidence type="ECO:0000256" key="7">
    <source>
        <dbReference type="PROSITE-ProRule" id="PRU00533"/>
    </source>
</evidence>
<dbReference type="PANTHER" id="PTHR39322">
    <property type="entry name" value="ACYL-HOMOSERINE-LACTONE SYNTHASE"/>
    <property type="match status" value="1"/>
</dbReference>
<proteinExistence type="inferred from homology"/>
<accession>A0ABS5I7H1</accession>
<evidence type="ECO:0000256" key="2">
    <source>
        <dbReference type="ARBA" id="ARBA00022654"/>
    </source>
</evidence>
<gene>
    <name evidence="9" type="ORF">KEC16_01425</name>
</gene>
<name>A0ABS5I7H1_9PROT</name>
<dbReference type="Proteomes" id="UP000680714">
    <property type="component" value="Unassembled WGS sequence"/>
</dbReference>
<keyword evidence="3 8" id="KW-0808">Transferase</keyword>
<dbReference type="Pfam" id="PF00765">
    <property type="entry name" value="Autoind_synth"/>
    <property type="match status" value="1"/>
</dbReference>
<reference evidence="9 10" key="1">
    <citation type="submission" date="2021-04" db="EMBL/GenBank/DDBJ databases">
        <title>Magnetospirillum sulfuroxidans sp. nov., a facultative chemolithoautotrophic sulfur-oxidizing alphaproteobacterium isolated from freshwater sediment and proposals for Paramagetospirillum gen. nov., and Magnetospirillaceae fam. nov.</title>
        <authorList>
            <person name="Koziaeva V."/>
            <person name="Geelhoed J.S."/>
            <person name="Sorokin D.Y."/>
            <person name="Grouzdev D.S."/>
        </authorList>
    </citation>
    <scope>NUCLEOTIDE SEQUENCE [LARGE SCALE GENOMIC DNA]</scope>
    <source>
        <strain evidence="9 10">J10</strain>
    </source>
</reference>